<dbReference type="EMBL" id="JAAMOZ010000001">
    <property type="protein sequence ID" value="NIH56245.1"/>
    <property type="molecule type" value="Genomic_DNA"/>
</dbReference>
<proteinExistence type="predicted"/>
<name>A0ABX0SE09_9ACTN</name>
<dbReference type="RefSeq" id="WP_167165215.1">
    <property type="nucleotide sequence ID" value="NZ_BAAAOO010000002.1"/>
</dbReference>
<evidence type="ECO:0000313" key="3">
    <source>
        <dbReference type="EMBL" id="NIH56245.1"/>
    </source>
</evidence>
<evidence type="ECO:0000313" key="4">
    <source>
        <dbReference type="Proteomes" id="UP000749311"/>
    </source>
</evidence>
<evidence type="ECO:0000259" key="2">
    <source>
        <dbReference type="Pfam" id="PF24201"/>
    </source>
</evidence>
<reference evidence="3 4" key="1">
    <citation type="submission" date="2020-02" db="EMBL/GenBank/DDBJ databases">
        <title>Sequencing the genomes of 1000 actinobacteria strains.</title>
        <authorList>
            <person name="Klenk H.-P."/>
        </authorList>
    </citation>
    <scope>NUCLEOTIDE SEQUENCE [LARGE SCALE GENOMIC DNA]</scope>
    <source>
        <strain evidence="3 4">DSM 19609</strain>
    </source>
</reference>
<feature type="region of interest" description="Disordered" evidence="1">
    <location>
        <begin position="129"/>
        <end position="160"/>
    </location>
</feature>
<evidence type="ECO:0000256" key="1">
    <source>
        <dbReference type="SAM" id="MobiDB-lite"/>
    </source>
</evidence>
<sequence>MTTTTSSEPETIAVNEDLNPCLHVEIGGHVYDIKPPSARAGLQAKKILSAIQDAEDRGVPVDLDALQRRLGITDPVNYDIDVALFGDLYDQLLDDLDIDQFGIVEQAMFIWVTTSKDLAEFFLQDPTASPANRAQRRAAAKQGTKTAAKKPVSRKRATSR</sequence>
<dbReference type="Pfam" id="PF24201">
    <property type="entry name" value="DUF7426"/>
    <property type="match status" value="1"/>
</dbReference>
<gene>
    <name evidence="3" type="ORF">FB473_000890</name>
</gene>
<keyword evidence="4" id="KW-1185">Reference proteome</keyword>
<comment type="caution">
    <text evidence="3">The sequence shown here is derived from an EMBL/GenBank/DDBJ whole genome shotgun (WGS) entry which is preliminary data.</text>
</comment>
<accession>A0ABX0SE09</accession>
<organism evidence="3 4">
    <name type="scientific">Brooklawnia cerclae</name>
    <dbReference type="NCBI Taxonomy" id="349934"/>
    <lineage>
        <taxon>Bacteria</taxon>
        <taxon>Bacillati</taxon>
        <taxon>Actinomycetota</taxon>
        <taxon>Actinomycetes</taxon>
        <taxon>Propionibacteriales</taxon>
        <taxon>Propionibacteriaceae</taxon>
        <taxon>Brooklawnia</taxon>
    </lineage>
</organism>
<dbReference type="Proteomes" id="UP000749311">
    <property type="component" value="Unassembled WGS sequence"/>
</dbReference>
<feature type="compositionally biased region" description="Basic residues" evidence="1">
    <location>
        <begin position="147"/>
        <end position="160"/>
    </location>
</feature>
<dbReference type="InterPro" id="IPR055849">
    <property type="entry name" value="DUF7426"/>
</dbReference>
<feature type="domain" description="DUF7426" evidence="2">
    <location>
        <begin position="16"/>
        <end position="148"/>
    </location>
</feature>
<protein>
    <recommendedName>
        <fullName evidence="2">DUF7426 domain-containing protein</fullName>
    </recommendedName>
</protein>